<evidence type="ECO:0000256" key="6">
    <source>
        <dbReference type="ARBA" id="ARBA00023015"/>
    </source>
</evidence>
<evidence type="ECO:0000256" key="4">
    <source>
        <dbReference type="ARBA" id="ARBA00022771"/>
    </source>
</evidence>
<reference evidence="13 14" key="1">
    <citation type="submission" date="2015-01" db="EMBL/GenBank/DDBJ databases">
        <title>The Genome Sequence of Capronia semiimmersa CBS27337.</title>
        <authorList>
            <consortium name="The Broad Institute Genomics Platform"/>
            <person name="Cuomo C."/>
            <person name="de Hoog S."/>
            <person name="Gorbushina A."/>
            <person name="Stielow B."/>
            <person name="Teixiera M."/>
            <person name="Abouelleil A."/>
            <person name="Chapman S.B."/>
            <person name="Priest M."/>
            <person name="Young S.K."/>
            <person name="Wortman J."/>
            <person name="Nusbaum C."/>
            <person name="Birren B."/>
        </authorList>
    </citation>
    <scope>NUCLEOTIDE SEQUENCE [LARGE SCALE GENOMIC DNA]</scope>
    <source>
        <strain evidence="13 14">CBS 27337</strain>
    </source>
</reference>
<evidence type="ECO:0000259" key="12">
    <source>
        <dbReference type="PROSITE" id="PS50048"/>
    </source>
</evidence>
<evidence type="ECO:0000256" key="8">
    <source>
        <dbReference type="ARBA" id="ARBA00023163"/>
    </source>
</evidence>
<evidence type="ECO:0000256" key="3">
    <source>
        <dbReference type="ARBA" id="ARBA00022737"/>
    </source>
</evidence>
<dbReference type="HOGENOM" id="CLU_012538_4_0_1"/>
<name>A0A0D2CH34_9EURO</name>
<evidence type="ECO:0000256" key="9">
    <source>
        <dbReference type="ARBA" id="ARBA00023242"/>
    </source>
</evidence>
<evidence type="ECO:0000256" key="1">
    <source>
        <dbReference type="ARBA" id="ARBA00004123"/>
    </source>
</evidence>
<dbReference type="InterPro" id="IPR036864">
    <property type="entry name" value="Zn2-C6_fun-type_DNA-bd_sf"/>
</dbReference>
<evidence type="ECO:0000256" key="10">
    <source>
        <dbReference type="SAM" id="MobiDB-lite"/>
    </source>
</evidence>
<dbReference type="EMBL" id="KN846961">
    <property type="protein sequence ID" value="KIW64476.1"/>
    <property type="molecule type" value="Genomic_DNA"/>
</dbReference>
<keyword evidence="5" id="KW-0862">Zinc</keyword>
<evidence type="ECO:0000313" key="13">
    <source>
        <dbReference type="EMBL" id="KIW64476.1"/>
    </source>
</evidence>
<dbReference type="GO" id="GO:0000785">
    <property type="term" value="C:chromatin"/>
    <property type="evidence" value="ECO:0007669"/>
    <property type="project" value="TreeGrafter"/>
</dbReference>
<proteinExistence type="predicted"/>
<dbReference type="GO" id="GO:0000981">
    <property type="term" value="F:DNA-binding transcription factor activity, RNA polymerase II-specific"/>
    <property type="evidence" value="ECO:0007669"/>
    <property type="project" value="InterPro"/>
</dbReference>
<feature type="compositionally biased region" description="Polar residues" evidence="10">
    <location>
        <begin position="101"/>
        <end position="112"/>
    </location>
</feature>
<keyword evidence="6" id="KW-0805">Transcription regulation</keyword>
<dbReference type="Proteomes" id="UP000054266">
    <property type="component" value="Unassembled WGS sequence"/>
</dbReference>
<evidence type="ECO:0000313" key="14">
    <source>
        <dbReference type="Proteomes" id="UP000054266"/>
    </source>
</evidence>
<dbReference type="SUPFAM" id="SSF57701">
    <property type="entry name" value="Zn2/Cys6 DNA-binding domain"/>
    <property type="match status" value="1"/>
</dbReference>
<dbReference type="SMART" id="SM00066">
    <property type="entry name" value="GAL4"/>
    <property type="match status" value="1"/>
</dbReference>
<dbReference type="Gene3D" id="4.10.240.10">
    <property type="entry name" value="Zn(2)-C6 fungal-type DNA-binding domain"/>
    <property type="match status" value="1"/>
</dbReference>
<evidence type="ECO:0000256" key="11">
    <source>
        <dbReference type="SAM" id="Phobius"/>
    </source>
</evidence>
<dbReference type="PANTHER" id="PTHR40626">
    <property type="entry name" value="MIP31509P"/>
    <property type="match status" value="1"/>
</dbReference>
<feature type="domain" description="Zn(2)-C6 fungal-type" evidence="12">
    <location>
        <begin position="53"/>
        <end position="82"/>
    </location>
</feature>
<dbReference type="GO" id="GO:0008270">
    <property type="term" value="F:zinc ion binding"/>
    <property type="evidence" value="ECO:0007669"/>
    <property type="project" value="UniProtKB-KW"/>
</dbReference>
<keyword evidence="11" id="KW-0812">Transmembrane</keyword>
<comment type="subcellular location">
    <subcellularLocation>
        <location evidence="1">Nucleus</location>
    </subcellularLocation>
</comment>
<dbReference type="AlphaFoldDB" id="A0A0D2CH34"/>
<keyword evidence="11" id="KW-1133">Transmembrane helix</keyword>
<sequence>MSATEPHSRPWVCCFCSKSYRRSDVLRRHYINCPSRGPQPIPGRLKKGKKMRACDSCARLKLGCDLDCPCETCLSYGLECTYSRISQQPQVHPRREGLSAPVTTAPQTSDQALTVAPTSRPKPLSRQERSKISLAFLLNYVNPATTTMVDAFGHETKKEGADGESTKQPPCSHESFAIPSSALNGISGGDLGTSGSTQQLVFDEFVAPFDAGRMDEFFVSYLFPDSEDVPGTDLDGNWHLNWQALDGPTSFANHCWPNPFSILIDSLTDFTLSLPQSHPERAPNDGLTTASTLFSKKNVERFIGHYFRDYCPHSPILYPGTFQASAVSPYLLTVIVITGAMFSSSASDIELARGILDLVEEYVFSNEDFKKLLEEPDHPKCTNDLGAWHALQAAFFIAQIQLREGSLAKRKEARNARFEAIICGVRALGLLQTRNLFFHAEPPPPERFQWDQYGDSETKIRLVCGIFNLDASFTILYNMPPRLFAEELDIDMACPVEAFFADSAQDCYQISLKEHGIHALPLSGLCTAFLQDTWSEQMRSSMLSLSMLTLFTLILAFLQILWLSPYRPRKWQTMQSMTVALERWKQVWDFQNATLTPPQRARYGFLKTAPLEFWQIATVLVKKKATRLETAVDQANTLAVNNDKSGSCQHCAHALLQSINKEQAQLASTS</sequence>
<accession>A0A0D2CH34</accession>
<dbReference type="PANTHER" id="PTHR40626:SF3">
    <property type="entry name" value="TRANSCRIPTION FACTOR WITH C2H2 AND ZN(2)-CYS(6) DNA BINDING DOMAIN (EUROFUNG)-RELATED"/>
    <property type="match status" value="1"/>
</dbReference>
<organism evidence="13 14">
    <name type="scientific">Phialophora macrospora</name>
    <dbReference type="NCBI Taxonomy" id="1851006"/>
    <lineage>
        <taxon>Eukaryota</taxon>
        <taxon>Fungi</taxon>
        <taxon>Dikarya</taxon>
        <taxon>Ascomycota</taxon>
        <taxon>Pezizomycotina</taxon>
        <taxon>Eurotiomycetes</taxon>
        <taxon>Chaetothyriomycetidae</taxon>
        <taxon>Chaetothyriales</taxon>
        <taxon>Herpotrichiellaceae</taxon>
        <taxon>Phialophora</taxon>
    </lineage>
</organism>
<dbReference type="InterPro" id="IPR001138">
    <property type="entry name" value="Zn2Cys6_DnaBD"/>
</dbReference>
<evidence type="ECO:0000256" key="2">
    <source>
        <dbReference type="ARBA" id="ARBA00022723"/>
    </source>
</evidence>
<dbReference type="GO" id="GO:0000978">
    <property type="term" value="F:RNA polymerase II cis-regulatory region sequence-specific DNA binding"/>
    <property type="evidence" value="ECO:0007669"/>
    <property type="project" value="InterPro"/>
</dbReference>
<dbReference type="GO" id="GO:0006351">
    <property type="term" value="P:DNA-templated transcription"/>
    <property type="evidence" value="ECO:0007669"/>
    <property type="project" value="InterPro"/>
</dbReference>
<dbReference type="InterPro" id="IPR007219">
    <property type="entry name" value="XnlR_reg_dom"/>
</dbReference>
<keyword evidence="8" id="KW-0804">Transcription</keyword>
<keyword evidence="9" id="KW-0539">Nucleus</keyword>
<dbReference type="Pfam" id="PF00172">
    <property type="entry name" value="Zn_clus"/>
    <property type="match status" value="1"/>
</dbReference>
<feature type="transmembrane region" description="Helical" evidence="11">
    <location>
        <begin position="542"/>
        <end position="564"/>
    </location>
</feature>
<dbReference type="PROSITE" id="PS00463">
    <property type="entry name" value="ZN2_CY6_FUNGAL_1"/>
    <property type="match status" value="1"/>
</dbReference>
<keyword evidence="14" id="KW-1185">Reference proteome</keyword>
<dbReference type="GO" id="GO:0005634">
    <property type="term" value="C:nucleus"/>
    <property type="evidence" value="ECO:0007669"/>
    <property type="project" value="UniProtKB-SubCell"/>
</dbReference>
<keyword evidence="3" id="KW-0677">Repeat</keyword>
<keyword evidence="4" id="KW-0863">Zinc-finger</keyword>
<evidence type="ECO:0000256" key="5">
    <source>
        <dbReference type="ARBA" id="ARBA00022833"/>
    </source>
</evidence>
<dbReference type="PROSITE" id="PS50048">
    <property type="entry name" value="ZN2_CY6_FUNGAL_2"/>
    <property type="match status" value="1"/>
</dbReference>
<dbReference type="CDD" id="cd00067">
    <property type="entry name" value="GAL4"/>
    <property type="match status" value="1"/>
</dbReference>
<protein>
    <recommendedName>
        <fullName evidence="12">Zn(2)-C6 fungal-type domain-containing protein</fullName>
    </recommendedName>
</protein>
<dbReference type="Pfam" id="PF04082">
    <property type="entry name" value="Fungal_trans"/>
    <property type="match status" value="1"/>
</dbReference>
<keyword evidence="7" id="KW-0238">DNA-binding</keyword>
<keyword evidence="11" id="KW-0472">Membrane</keyword>
<dbReference type="CDD" id="cd12148">
    <property type="entry name" value="fungal_TF_MHR"/>
    <property type="match status" value="1"/>
</dbReference>
<dbReference type="STRING" id="5601.A0A0D2CH34"/>
<dbReference type="InterPro" id="IPR051059">
    <property type="entry name" value="VerF-like"/>
</dbReference>
<keyword evidence="2" id="KW-0479">Metal-binding</keyword>
<feature type="region of interest" description="Disordered" evidence="10">
    <location>
        <begin position="90"/>
        <end position="126"/>
    </location>
</feature>
<evidence type="ECO:0000256" key="7">
    <source>
        <dbReference type="ARBA" id="ARBA00023125"/>
    </source>
</evidence>
<gene>
    <name evidence="13" type="ORF">PV04_09406</name>
</gene>